<feature type="signal peptide" evidence="4">
    <location>
        <begin position="1"/>
        <end position="24"/>
    </location>
</feature>
<dbReference type="PROSITE" id="PS50222">
    <property type="entry name" value="EF_HAND_2"/>
    <property type="match status" value="4"/>
</dbReference>
<dbReference type="GO" id="GO:0005509">
    <property type="term" value="F:calcium ion binding"/>
    <property type="evidence" value="ECO:0007669"/>
    <property type="project" value="InterPro"/>
</dbReference>
<dbReference type="PANTHER" id="PTHR10827:SF98">
    <property type="entry name" value="45 KDA CALCIUM-BINDING PROTEIN"/>
    <property type="match status" value="1"/>
</dbReference>
<dbReference type="InterPro" id="IPR011992">
    <property type="entry name" value="EF-hand-dom_pair"/>
</dbReference>
<reference evidence="6" key="2">
    <citation type="journal article" date="2022" name="Hortic Res">
        <title>The genome of Dioscorea zingiberensis sheds light on the biosynthesis, origin and evolution of the medicinally important diosgenin saponins.</title>
        <authorList>
            <person name="Li Y."/>
            <person name="Tan C."/>
            <person name="Li Z."/>
            <person name="Guo J."/>
            <person name="Li S."/>
            <person name="Chen X."/>
            <person name="Wang C."/>
            <person name="Dai X."/>
            <person name="Yang H."/>
            <person name="Song W."/>
            <person name="Hou L."/>
            <person name="Xu J."/>
            <person name="Tong Z."/>
            <person name="Xu A."/>
            <person name="Yuan X."/>
            <person name="Wang W."/>
            <person name="Yang Q."/>
            <person name="Chen L."/>
            <person name="Sun Z."/>
            <person name="Wang K."/>
            <person name="Pan B."/>
            <person name="Chen J."/>
            <person name="Bao Y."/>
            <person name="Liu F."/>
            <person name="Qi X."/>
            <person name="Gang D.R."/>
            <person name="Wen J."/>
            <person name="Li J."/>
        </authorList>
    </citation>
    <scope>NUCLEOTIDE SEQUENCE</scope>
    <source>
        <strain evidence="6">Dzin_1.0</strain>
    </source>
</reference>
<dbReference type="SUPFAM" id="SSF47473">
    <property type="entry name" value="EF-hand"/>
    <property type="match status" value="2"/>
</dbReference>
<dbReference type="OrthoDB" id="293868at2759"/>
<dbReference type="SMART" id="SM00054">
    <property type="entry name" value="EFh"/>
    <property type="match status" value="5"/>
</dbReference>
<feature type="domain" description="EF-hand" evidence="5">
    <location>
        <begin position="305"/>
        <end position="340"/>
    </location>
</feature>
<keyword evidence="2" id="KW-0677">Repeat</keyword>
<dbReference type="AlphaFoldDB" id="A0A9D5C064"/>
<dbReference type="Proteomes" id="UP001085076">
    <property type="component" value="Miscellaneous, Linkage group lg09"/>
</dbReference>
<proteinExistence type="predicted"/>
<keyword evidence="7" id="KW-1185">Reference proteome</keyword>
<keyword evidence="3" id="KW-0106">Calcium</keyword>
<evidence type="ECO:0000256" key="1">
    <source>
        <dbReference type="ARBA" id="ARBA00022723"/>
    </source>
</evidence>
<dbReference type="InterPro" id="IPR002048">
    <property type="entry name" value="EF_hand_dom"/>
</dbReference>
<dbReference type="InterPro" id="IPR018247">
    <property type="entry name" value="EF_Hand_1_Ca_BS"/>
</dbReference>
<evidence type="ECO:0000256" key="2">
    <source>
        <dbReference type="ARBA" id="ARBA00022737"/>
    </source>
</evidence>
<organism evidence="6 7">
    <name type="scientific">Dioscorea zingiberensis</name>
    <dbReference type="NCBI Taxonomy" id="325984"/>
    <lineage>
        <taxon>Eukaryota</taxon>
        <taxon>Viridiplantae</taxon>
        <taxon>Streptophyta</taxon>
        <taxon>Embryophyta</taxon>
        <taxon>Tracheophyta</taxon>
        <taxon>Spermatophyta</taxon>
        <taxon>Magnoliopsida</taxon>
        <taxon>Liliopsida</taxon>
        <taxon>Dioscoreales</taxon>
        <taxon>Dioscoreaceae</taxon>
        <taxon>Dioscorea</taxon>
    </lineage>
</organism>
<dbReference type="PROSITE" id="PS00018">
    <property type="entry name" value="EF_HAND_1"/>
    <property type="match status" value="4"/>
</dbReference>
<dbReference type="EMBL" id="JAGGNH010000009">
    <property type="protein sequence ID" value="KAJ0963824.1"/>
    <property type="molecule type" value="Genomic_DNA"/>
</dbReference>
<evidence type="ECO:0000313" key="6">
    <source>
        <dbReference type="EMBL" id="KAJ0963824.1"/>
    </source>
</evidence>
<reference evidence="6" key="1">
    <citation type="submission" date="2021-03" db="EMBL/GenBank/DDBJ databases">
        <authorList>
            <person name="Li Z."/>
            <person name="Yang C."/>
        </authorList>
    </citation>
    <scope>NUCLEOTIDE SEQUENCE</scope>
    <source>
        <strain evidence="6">Dzin_1.0</strain>
        <tissue evidence="6">Leaf</tissue>
    </source>
</reference>
<protein>
    <recommendedName>
        <fullName evidence="5">EF-hand domain-containing protein</fullName>
    </recommendedName>
</protein>
<feature type="chain" id="PRO_5038963561" description="EF-hand domain-containing protein" evidence="4">
    <location>
        <begin position="25"/>
        <end position="362"/>
    </location>
</feature>
<sequence length="362" mass="42589">MSKPAVTYLLLTVALLLLLAFSRAPHSHPARLPTRRLAPIHHQPFDPLLSQLEQEAEEQGLLDRQAIQERLDSALAEGDHRDENLGKIGFLEEFFSEQGRLNVTERLTYLFPLLDRYPKDDVVSFRELEIWNQRQAMDRLVYITDRRMKVHDKDGDEEITLREFLSGIPQKNLDITNMERKTVNWWKEQFVNADGDGNGSLNKTEFNHFLHPEDSREPKIERWMLKEKMREMDRDKDGKISLEEFRDRSNGININYPSFDKEPSDHNLSIAEKQFAELDVNQDGYLSAEELKPISIHLWPGELWHATLFTKYLMHAADDDKDGKLTLEEMLNHHHAFYTTVMEESYSDDDEYEDYHPHDELR</sequence>
<keyword evidence="4" id="KW-0732">Signal</keyword>
<name>A0A9D5C064_9LILI</name>
<dbReference type="GO" id="GO:0005783">
    <property type="term" value="C:endoplasmic reticulum"/>
    <property type="evidence" value="ECO:0007669"/>
    <property type="project" value="TreeGrafter"/>
</dbReference>
<keyword evidence="1" id="KW-0479">Metal-binding</keyword>
<evidence type="ECO:0000256" key="4">
    <source>
        <dbReference type="SAM" id="SignalP"/>
    </source>
</evidence>
<feature type="domain" description="EF-hand" evidence="5">
    <location>
        <begin position="266"/>
        <end position="301"/>
    </location>
</feature>
<comment type="caution">
    <text evidence="6">The sequence shown here is derived from an EMBL/GenBank/DDBJ whole genome shotgun (WGS) entry which is preliminary data.</text>
</comment>
<dbReference type="PANTHER" id="PTHR10827">
    <property type="entry name" value="RETICULOCALBIN"/>
    <property type="match status" value="1"/>
</dbReference>
<evidence type="ECO:0000259" key="5">
    <source>
        <dbReference type="PROSITE" id="PS50222"/>
    </source>
</evidence>
<dbReference type="Pfam" id="PF13499">
    <property type="entry name" value="EF-hand_7"/>
    <property type="match status" value="2"/>
</dbReference>
<evidence type="ECO:0000313" key="7">
    <source>
        <dbReference type="Proteomes" id="UP001085076"/>
    </source>
</evidence>
<feature type="domain" description="EF-hand" evidence="5">
    <location>
        <begin position="181"/>
        <end position="216"/>
    </location>
</feature>
<gene>
    <name evidence="6" type="ORF">J5N97_028946</name>
</gene>
<feature type="domain" description="EF-hand" evidence="5">
    <location>
        <begin position="225"/>
        <end position="255"/>
    </location>
</feature>
<accession>A0A9D5C064</accession>
<dbReference type="Gene3D" id="1.10.238.10">
    <property type="entry name" value="EF-hand"/>
    <property type="match status" value="2"/>
</dbReference>
<evidence type="ECO:0000256" key="3">
    <source>
        <dbReference type="ARBA" id="ARBA00022837"/>
    </source>
</evidence>